<dbReference type="InterPro" id="IPR015915">
    <property type="entry name" value="Kelch-typ_b-propeller"/>
</dbReference>
<evidence type="ECO:0000313" key="7">
    <source>
        <dbReference type="Proteomes" id="UP000179920"/>
    </source>
</evidence>
<organism evidence="5 7">
    <name type="scientific">Ustilago bromivora</name>
    <dbReference type="NCBI Taxonomy" id="307758"/>
    <lineage>
        <taxon>Eukaryota</taxon>
        <taxon>Fungi</taxon>
        <taxon>Dikarya</taxon>
        <taxon>Basidiomycota</taxon>
        <taxon>Ustilaginomycotina</taxon>
        <taxon>Ustilaginomycetes</taxon>
        <taxon>Ustilaginales</taxon>
        <taxon>Ustilaginaceae</taxon>
        <taxon>Ustilago</taxon>
    </lineage>
</organism>
<dbReference type="SUPFAM" id="SSF50965">
    <property type="entry name" value="Galactose oxidase, central domain"/>
    <property type="match status" value="2"/>
</dbReference>
<dbReference type="AlphaFoldDB" id="A0A1K0GX37"/>
<evidence type="ECO:0000313" key="6">
    <source>
        <dbReference type="EMBL" id="SYW75262.1"/>
    </source>
</evidence>
<evidence type="ECO:0008006" key="9">
    <source>
        <dbReference type="Google" id="ProtNLM"/>
    </source>
</evidence>
<keyword evidence="1" id="KW-0880">Kelch repeat</keyword>
<feature type="region of interest" description="Disordered" evidence="3">
    <location>
        <begin position="701"/>
        <end position="722"/>
    </location>
</feature>
<evidence type="ECO:0000256" key="2">
    <source>
        <dbReference type="ARBA" id="ARBA00022737"/>
    </source>
</evidence>
<dbReference type="PANTHER" id="PTHR46093">
    <property type="entry name" value="ACYL-COA-BINDING DOMAIN-CONTAINING PROTEIN 5"/>
    <property type="match status" value="1"/>
</dbReference>
<dbReference type="Proteomes" id="UP000658997">
    <property type="component" value="Unassembled WGS sequence"/>
</dbReference>
<keyword evidence="4" id="KW-0812">Transmembrane</keyword>
<feature type="compositionally biased region" description="Low complexity" evidence="3">
    <location>
        <begin position="652"/>
        <end position="667"/>
    </location>
</feature>
<keyword evidence="2" id="KW-0677">Repeat</keyword>
<evidence type="ECO:0000256" key="1">
    <source>
        <dbReference type="ARBA" id="ARBA00022441"/>
    </source>
</evidence>
<evidence type="ECO:0000256" key="3">
    <source>
        <dbReference type="SAM" id="MobiDB-lite"/>
    </source>
</evidence>
<name>A0A1K0GX37_9BASI</name>
<reference evidence="7" key="2">
    <citation type="submission" date="2016-04" db="EMBL/GenBank/DDBJ databases">
        <authorList>
            <person name="Guldener U."/>
            <person name="Guldener U."/>
        </authorList>
    </citation>
    <scope>NUCLEOTIDE SEQUENCE [LARGE SCALE GENOMIC DNA]</scope>
    <source>
        <strain evidence="7">UB2112</strain>
    </source>
</reference>
<sequence>MAGKARARPFSPNSHECHVEKTLASSSRTTLCSLPQQTATQTTNSIFPSITDRSSSNPREQQHASSSSFRSTATGTNVLTGRKTIASGNKSNVDAALASRGSPSSPGYLDRSRASGFKGKRRDVDAQSIGGKSYQRGDEVFPAVVAINSTSNSTPDSTTATTVVQGDIGHTLTIIFEQPNGTENNVTVTPPTRRWGQTATFLPKHNVVLVVGVQTSLWGEITNDVYALDVSDLYTAELSNATTQTWQRLSSEGLPAHAFAAASTLADPVDGTEKLWIVGGVTQNCAQDAPAYVWSAPAGDITVGSWSAVYANNGVSPSRRRGAKAITVASANSTTVMVSGGSYDATTCATSNGTYMGVDMWTQTLSTSSSSSSTASASSSGSSSSLIANAPESAHFGIDYTTSAYATVSSVALDPLMTDFSLVDYTTVRLPATTTCGEKIHFLGGKDNTGSMGPLDRFWALDIPTGNWERWNATGLIPAGRIGHTAVATPDGKVIIHGGYLEDPNTSTGDNEPLSEVFILDSTQTPARWAAAVWTSGSARPPATFASAGAEGENSQVRYMDTTMMGSAGGMTWSTTPAGVKEARAVVANVAAAAASVVPAPVPAEAPVAPVIAAPVEAAPATPAPVKVAPEATAPAPVSASNEPLPAPGPDASDNSTAPPPSSTSHTSAIAGSLLGAAAIAAAIGGIYAYRKRKEAAAYKSGRQDATSFPLTNPDPFLSDEEKRGPYVSNLYLQEMCSFPPSTAAAAGAGWSAKLKRAAGSLTKSNSGAATLGGADHFTTAPKPVVTMRNTAPRSAEEKEELPEEFIVSLADDDSPFIHSGALGRGELLHPTAHNEMKLLHLNGSRASLATVSTLDASHFSYPYLSGMHRTSPNSQHSKVRVILGTPNSGMSPGDIFSPFHLPHQPHASPESLFLDQLEDDLDTTIAFDGVSRVGAQSPIFPWSTPTIAAPPPAKIRTESMTRAERGSLRVTNAF</sequence>
<dbReference type="OrthoDB" id="432528at2759"/>
<evidence type="ECO:0000313" key="8">
    <source>
        <dbReference type="Proteomes" id="UP000658997"/>
    </source>
</evidence>
<keyword evidence="8" id="KW-1185">Reference proteome</keyword>
<reference evidence="6" key="3">
    <citation type="submission" date="2018-08" db="EMBL/GenBank/DDBJ databases">
        <authorList>
            <person name="Guldener U."/>
        </authorList>
    </citation>
    <scope>NUCLEOTIDE SEQUENCE</scope>
    <source>
        <strain evidence="6">UB2</strain>
    </source>
</reference>
<evidence type="ECO:0000313" key="5">
    <source>
        <dbReference type="EMBL" id="SAM67610.1"/>
    </source>
</evidence>
<dbReference type="Proteomes" id="UP000179920">
    <property type="component" value="Chromosome II"/>
</dbReference>
<protein>
    <recommendedName>
        <fullName evidence="9">Galactose oxidase</fullName>
    </recommendedName>
</protein>
<dbReference type="PANTHER" id="PTHR46093:SF18">
    <property type="entry name" value="FIBRONECTIN TYPE-III DOMAIN-CONTAINING PROTEIN"/>
    <property type="match status" value="1"/>
</dbReference>
<dbReference type="InterPro" id="IPR011043">
    <property type="entry name" value="Gal_Oxase/kelch_b-propeller"/>
</dbReference>
<proteinExistence type="predicted"/>
<feature type="region of interest" description="Disordered" evidence="3">
    <location>
        <begin position="36"/>
        <end position="130"/>
    </location>
</feature>
<accession>A0A1K0GX37</accession>
<reference evidence="5" key="1">
    <citation type="submission" date="2016-04" db="EMBL/GenBank/DDBJ databases">
        <authorList>
            <person name="Evans L.H."/>
            <person name="Alamgir A."/>
            <person name="Owens N."/>
            <person name="Weber N.D."/>
            <person name="Virtaneva K."/>
            <person name="Barbian K."/>
            <person name="Babar A."/>
            <person name="Rosenke K."/>
        </authorList>
    </citation>
    <scope>NUCLEOTIDE SEQUENCE</scope>
    <source>
        <strain evidence="5">UB2112</strain>
    </source>
</reference>
<feature type="region of interest" description="Disordered" evidence="3">
    <location>
        <begin position="632"/>
        <end position="667"/>
    </location>
</feature>
<evidence type="ECO:0000256" key="4">
    <source>
        <dbReference type="SAM" id="Phobius"/>
    </source>
</evidence>
<gene>
    <name evidence="6" type="ORF">UBRO2_00497</name>
    <name evidence="5" type="ORF">UBRO_20445</name>
</gene>
<keyword evidence="4" id="KW-1133">Transmembrane helix</keyword>
<feature type="transmembrane region" description="Helical" evidence="4">
    <location>
        <begin position="669"/>
        <end position="690"/>
    </location>
</feature>
<dbReference type="EMBL" id="ULHB01000005">
    <property type="protein sequence ID" value="SYW75262.1"/>
    <property type="molecule type" value="Genomic_DNA"/>
</dbReference>
<dbReference type="Gene3D" id="2.120.10.80">
    <property type="entry name" value="Kelch-type beta propeller"/>
    <property type="match status" value="2"/>
</dbReference>
<keyword evidence="4" id="KW-0472">Membrane</keyword>
<dbReference type="EMBL" id="LT558118">
    <property type="protein sequence ID" value="SAM67610.1"/>
    <property type="molecule type" value="Genomic_DNA"/>
</dbReference>
<feature type="compositionally biased region" description="Polar residues" evidence="3">
    <location>
        <begin position="36"/>
        <end position="79"/>
    </location>
</feature>